<dbReference type="Pfam" id="PF00156">
    <property type="entry name" value="Pribosyltran"/>
    <property type="match status" value="1"/>
</dbReference>
<dbReference type="Gene3D" id="3.40.50.2020">
    <property type="match status" value="1"/>
</dbReference>
<dbReference type="GO" id="GO:0004422">
    <property type="term" value="F:hypoxanthine phosphoribosyltransferase activity"/>
    <property type="evidence" value="ECO:0007669"/>
    <property type="project" value="TreeGrafter"/>
</dbReference>
<evidence type="ECO:0000313" key="5">
    <source>
        <dbReference type="EMBL" id="PVY44923.1"/>
    </source>
</evidence>
<dbReference type="PANTHER" id="PTHR43340">
    <property type="entry name" value="HYPOXANTHINE-GUANINE PHOSPHORIBOSYLTRANSFERASE"/>
    <property type="match status" value="1"/>
</dbReference>
<dbReference type="OrthoDB" id="9802824at2"/>
<dbReference type="InterPro" id="IPR050408">
    <property type="entry name" value="HGPRT"/>
</dbReference>
<organism evidence="5 6">
    <name type="scientific">Victivallis vadensis</name>
    <dbReference type="NCBI Taxonomy" id="172901"/>
    <lineage>
        <taxon>Bacteria</taxon>
        <taxon>Pseudomonadati</taxon>
        <taxon>Lentisphaerota</taxon>
        <taxon>Lentisphaeria</taxon>
        <taxon>Victivallales</taxon>
        <taxon>Victivallaceae</taxon>
        <taxon>Victivallis</taxon>
    </lineage>
</organism>
<dbReference type="GO" id="GO:0032264">
    <property type="term" value="P:IMP salvage"/>
    <property type="evidence" value="ECO:0007669"/>
    <property type="project" value="TreeGrafter"/>
</dbReference>
<accession>A0A2U1B8C7</accession>
<keyword evidence="5" id="KW-0808">Transferase</keyword>
<dbReference type="CDD" id="cd06223">
    <property type="entry name" value="PRTases_typeI"/>
    <property type="match status" value="1"/>
</dbReference>
<dbReference type="Proteomes" id="UP000245959">
    <property type="component" value="Unassembled WGS sequence"/>
</dbReference>
<reference evidence="5 6" key="1">
    <citation type="submission" date="2018-04" db="EMBL/GenBank/DDBJ databases">
        <title>Genomic Encyclopedia of Type Strains, Phase IV (KMG-IV): sequencing the most valuable type-strain genomes for metagenomic binning, comparative biology and taxonomic classification.</title>
        <authorList>
            <person name="Goeker M."/>
        </authorList>
    </citation>
    <scope>NUCLEOTIDE SEQUENCE [LARGE SCALE GENOMIC DNA]</scope>
    <source>
        <strain evidence="5 6">DSM 14823</strain>
    </source>
</reference>
<dbReference type="GO" id="GO:0005829">
    <property type="term" value="C:cytosol"/>
    <property type="evidence" value="ECO:0007669"/>
    <property type="project" value="TreeGrafter"/>
</dbReference>
<name>A0A2U1B8C7_9BACT</name>
<comment type="catalytic activity">
    <reaction evidence="1">
        <text>GMP + diphosphate = guanine + 5-phospho-alpha-D-ribose 1-diphosphate</text>
        <dbReference type="Rhea" id="RHEA:25424"/>
        <dbReference type="ChEBI" id="CHEBI:16235"/>
        <dbReference type="ChEBI" id="CHEBI:33019"/>
        <dbReference type="ChEBI" id="CHEBI:58017"/>
        <dbReference type="ChEBI" id="CHEBI:58115"/>
        <dbReference type="EC" id="2.4.2.8"/>
    </reaction>
    <physiologicalReaction direction="right-to-left" evidence="1">
        <dbReference type="Rhea" id="RHEA:25426"/>
    </physiologicalReaction>
</comment>
<comment type="caution">
    <text evidence="5">The sequence shown here is derived from an EMBL/GenBank/DDBJ whole genome shotgun (WGS) entry which is preliminary data.</text>
</comment>
<evidence type="ECO:0000313" key="7">
    <source>
        <dbReference type="Proteomes" id="UP000576225"/>
    </source>
</evidence>
<dbReference type="SUPFAM" id="SSF53271">
    <property type="entry name" value="PRTase-like"/>
    <property type="match status" value="1"/>
</dbReference>
<reference evidence="4 7" key="2">
    <citation type="submission" date="2020-04" db="EMBL/GenBank/DDBJ databases">
        <authorList>
            <person name="Hitch T.C.A."/>
            <person name="Wylensek D."/>
            <person name="Clavel T."/>
        </authorList>
    </citation>
    <scope>NUCLEOTIDE SEQUENCE [LARGE SCALE GENOMIC DNA]</scope>
    <source>
        <strain evidence="4 7">COR2-253-APC-1A</strain>
    </source>
</reference>
<dbReference type="EMBL" id="QEKH01000004">
    <property type="protein sequence ID" value="PVY44923.1"/>
    <property type="molecule type" value="Genomic_DNA"/>
</dbReference>
<dbReference type="EMBL" id="JABAEW010000030">
    <property type="protein sequence ID" value="NMD87806.1"/>
    <property type="molecule type" value="Genomic_DNA"/>
</dbReference>
<keyword evidence="6" id="KW-1185">Reference proteome</keyword>
<evidence type="ECO:0000256" key="1">
    <source>
        <dbReference type="ARBA" id="ARBA00048811"/>
    </source>
</evidence>
<sequence length="168" mass="18583">MDIIYSAGEIANRIAQLGREITEFYRGEELTVVALMNGALPFAADLIRAIGLDCYVDTVSVASYRNCRSTGEPEFRSTLKIPPSGRHILLADEVLDSGVTLQCVAEYFRRRGAASVRTVVMVEKELPRPNGLAHADWTGFTAPDRYLVGYGLDADEHYRNLPYIAALN</sequence>
<dbReference type="InterPro" id="IPR000836">
    <property type="entry name" value="PRTase_dom"/>
</dbReference>
<dbReference type="Proteomes" id="UP000576225">
    <property type="component" value="Unassembled WGS sequence"/>
</dbReference>
<comment type="catalytic activity">
    <reaction evidence="2">
        <text>IMP + diphosphate = hypoxanthine + 5-phospho-alpha-D-ribose 1-diphosphate</text>
        <dbReference type="Rhea" id="RHEA:17973"/>
        <dbReference type="ChEBI" id="CHEBI:17368"/>
        <dbReference type="ChEBI" id="CHEBI:33019"/>
        <dbReference type="ChEBI" id="CHEBI:58017"/>
        <dbReference type="ChEBI" id="CHEBI:58053"/>
        <dbReference type="EC" id="2.4.2.8"/>
    </reaction>
    <physiologicalReaction direction="right-to-left" evidence="2">
        <dbReference type="Rhea" id="RHEA:17975"/>
    </physiologicalReaction>
</comment>
<dbReference type="RefSeq" id="WP_116882914.1">
    <property type="nucleotide sequence ID" value="NZ_CABMMC010000238.1"/>
</dbReference>
<evidence type="ECO:0000313" key="6">
    <source>
        <dbReference type="Proteomes" id="UP000245959"/>
    </source>
</evidence>
<dbReference type="AlphaFoldDB" id="A0A2U1B8C7"/>
<dbReference type="GeneID" id="78294237"/>
<protein>
    <submittedName>
        <fullName evidence="5">Hypoxanthine phosphoribosyltransferase</fullName>
    </submittedName>
</protein>
<dbReference type="GO" id="GO:0006178">
    <property type="term" value="P:guanine salvage"/>
    <property type="evidence" value="ECO:0007669"/>
    <property type="project" value="TreeGrafter"/>
</dbReference>
<evidence type="ECO:0000259" key="3">
    <source>
        <dbReference type="Pfam" id="PF00156"/>
    </source>
</evidence>
<dbReference type="GO" id="GO:0046100">
    <property type="term" value="P:hypoxanthine metabolic process"/>
    <property type="evidence" value="ECO:0007669"/>
    <property type="project" value="TreeGrafter"/>
</dbReference>
<dbReference type="PANTHER" id="PTHR43340:SF1">
    <property type="entry name" value="HYPOXANTHINE PHOSPHORIBOSYLTRANSFERASE"/>
    <property type="match status" value="1"/>
</dbReference>
<evidence type="ECO:0000313" key="4">
    <source>
        <dbReference type="EMBL" id="NMD87806.1"/>
    </source>
</evidence>
<gene>
    <name evidence="5" type="ORF">C8D82_10467</name>
    <name evidence="4" type="ORF">HF882_14560</name>
</gene>
<dbReference type="GO" id="GO:0000287">
    <property type="term" value="F:magnesium ion binding"/>
    <property type="evidence" value="ECO:0007669"/>
    <property type="project" value="TreeGrafter"/>
</dbReference>
<proteinExistence type="predicted"/>
<dbReference type="GO" id="GO:0032263">
    <property type="term" value="P:GMP salvage"/>
    <property type="evidence" value="ECO:0007669"/>
    <property type="project" value="TreeGrafter"/>
</dbReference>
<dbReference type="InterPro" id="IPR029057">
    <property type="entry name" value="PRTase-like"/>
</dbReference>
<keyword evidence="5" id="KW-0328">Glycosyltransferase</keyword>
<evidence type="ECO:0000256" key="2">
    <source>
        <dbReference type="ARBA" id="ARBA00049402"/>
    </source>
</evidence>
<feature type="domain" description="Phosphoribosyltransferase" evidence="3">
    <location>
        <begin position="4"/>
        <end position="127"/>
    </location>
</feature>